<evidence type="ECO:0000313" key="1">
    <source>
        <dbReference type="EMBL" id="WYC14527.1"/>
    </source>
</evidence>
<proteinExistence type="predicted"/>
<sequence length="49" mass="5642">MSARRLEIIVPERIFIALDKIEKMRGVRKEDLLVMALVKLIEEFEKGGG</sequence>
<dbReference type="EMBL" id="PP467602">
    <property type="protein sequence ID" value="WYC14527.1"/>
    <property type="molecule type" value="Genomic_DNA"/>
</dbReference>
<reference evidence="1" key="1">
    <citation type="journal article" date="2023" name="ISME Commun">
        <title>Diversity of Bathyarchaeia viruses in metagenomes and virus-encoded CRISPR system components.</title>
        <authorList>
            <person name="Duan C."/>
            <person name="Liu Y."/>
            <person name="Liu Y."/>
            <person name="Liu L."/>
            <person name="Cai M."/>
            <person name="Zhang R."/>
            <person name="Zeng Q."/>
            <person name="Koonin E.V."/>
            <person name="Krupovic M."/>
            <person name="Li M."/>
        </authorList>
    </citation>
    <scope>NUCLEOTIDE SEQUENCE</scope>
    <source>
        <strain evidence="1">Chiyou-1</strain>
    </source>
</reference>
<accession>A0AAU6PX57</accession>
<keyword evidence="1" id="KW-0238">DNA-binding</keyword>
<organism evidence="1">
    <name type="scientific">Ligamenvirales sp</name>
    <dbReference type="NCBI Taxonomy" id="2832923"/>
    <lineage>
        <taxon>Viruses</taxon>
        <taxon>Adnaviria</taxon>
        <taxon>Zilligvirae</taxon>
        <taxon>Taleaviricota</taxon>
        <taxon>Tokiviricetes</taxon>
        <taxon>Ligamenvirales</taxon>
    </lineage>
</organism>
<protein>
    <submittedName>
        <fullName evidence="1">DNA-binding protein</fullName>
    </submittedName>
</protein>
<reference evidence="1" key="2">
    <citation type="submission" date="2024-03" db="EMBL/GenBank/DDBJ databases">
        <authorList>
            <person name="Roux S."/>
            <person name="Duan C."/>
        </authorList>
    </citation>
    <scope>NUCLEOTIDE SEQUENCE</scope>
    <source>
        <strain evidence="1">Chiyou-1</strain>
    </source>
</reference>
<name>A0AAU6PX57_9VIRU</name>
<dbReference type="GO" id="GO:0003677">
    <property type="term" value="F:DNA binding"/>
    <property type="evidence" value="ECO:0007669"/>
    <property type="project" value="UniProtKB-KW"/>
</dbReference>